<dbReference type="EMBL" id="JAFCMP010000002">
    <property type="protein sequence ID" value="KAG5192801.1"/>
    <property type="molecule type" value="Genomic_DNA"/>
</dbReference>
<comment type="caution">
    <text evidence="2">The sequence shown here is derived from an EMBL/GenBank/DDBJ whole genome shotgun (WGS) entry which is preliminary data.</text>
</comment>
<feature type="region of interest" description="Disordered" evidence="1">
    <location>
        <begin position="43"/>
        <end position="64"/>
    </location>
</feature>
<feature type="compositionally biased region" description="Pro residues" evidence="1">
    <location>
        <begin position="156"/>
        <end position="167"/>
    </location>
</feature>
<dbReference type="OrthoDB" id="49495at2759"/>
<feature type="compositionally biased region" description="Gly residues" evidence="1">
    <location>
        <begin position="79"/>
        <end position="91"/>
    </location>
</feature>
<reference evidence="2" key="1">
    <citation type="submission" date="2021-02" db="EMBL/GenBank/DDBJ databases">
        <title>First Annotated Genome of the Yellow-green Alga Tribonema minus.</title>
        <authorList>
            <person name="Mahan K.M."/>
        </authorList>
    </citation>
    <scope>NUCLEOTIDE SEQUENCE</scope>
    <source>
        <strain evidence="2">UTEX B ZZ1240</strain>
    </source>
</reference>
<dbReference type="Proteomes" id="UP000664859">
    <property type="component" value="Unassembled WGS sequence"/>
</dbReference>
<organism evidence="2 3">
    <name type="scientific">Tribonema minus</name>
    <dbReference type="NCBI Taxonomy" id="303371"/>
    <lineage>
        <taxon>Eukaryota</taxon>
        <taxon>Sar</taxon>
        <taxon>Stramenopiles</taxon>
        <taxon>Ochrophyta</taxon>
        <taxon>PX clade</taxon>
        <taxon>Xanthophyceae</taxon>
        <taxon>Tribonematales</taxon>
        <taxon>Tribonemataceae</taxon>
        <taxon>Tribonema</taxon>
    </lineage>
</organism>
<sequence>MRWRALGVIAEVSAQSRARASTLSDAAAVDAANAAAAAAAVPARGGDANGGSDSTPASAPGAARRVSSMRLLQMLGSGRSVGGGGGSGSGGSTSTSPPVTAPRNNPRESSSGGGLLRRFISKLTHPDAEIAHEGESMKAYYDKDKKCWVFPGEEAAPPPAPLGPPPTGLGSAAAPQPAPSAAAAAAAAVHNPLAALMAPPDPLATLMAPPSYSMGGRRGGRRAAVRHANYASFDLGLTVGYGLRRVVDDDESPQAVKRRKMEAARLSEAQTAVAALLKDSARFPGVGVNWREDGHYTYSDSGGWVNHVKDIAFVSLDRCSADSETILLGFGDWKPHFAVESARQCGLLLPPPPSESRLEEIRKRHGDNDSARNFLLMELEKGIPESLLQLRDRCQEHGWPEPAPHMIFHASEQGGWGV</sequence>
<feature type="region of interest" description="Disordered" evidence="1">
    <location>
        <begin position="76"/>
        <end position="114"/>
    </location>
</feature>
<dbReference type="AlphaFoldDB" id="A0A835ZFG5"/>
<feature type="region of interest" description="Disordered" evidence="1">
    <location>
        <begin position="156"/>
        <end position="176"/>
    </location>
</feature>
<keyword evidence="3" id="KW-1185">Reference proteome</keyword>
<gene>
    <name evidence="2" type="ORF">JKP88DRAFT_292417</name>
</gene>
<evidence type="ECO:0000313" key="3">
    <source>
        <dbReference type="Proteomes" id="UP000664859"/>
    </source>
</evidence>
<name>A0A835ZFG5_9STRA</name>
<proteinExistence type="predicted"/>
<evidence type="ECO:0000256" key="1">
    <source>
        <dbReference type="SAM" id="MobiDB-lite"/>
    </source>
</evidence>
<accession>A0A835ZFG5</accession>
<protein>
    <submittedName>
        <fullName evidence="2">Uncharacterized protein</fullName>
    </submittedName>
</protein>
<evidence type="ECO:0000313" key="2">
    <source>
        <dbReference type="EMBL" id="KAG5192801.1"/>
    </source>
</evidence>